<dbReference type="InterPro" id="IPR000504">
    <property type="entry name" value="RRM_dom"/>
</dbReference>
<dbReference type="PROSITE" id="PS50102">
    <property type="entry name" value="RRM"/>
    <property type="match status" value="1"/>
</dbReference>
<dbReference type="OrthoDB" id="272703at2759"/>
<evidence type="ECO:0000256" key="2">
    <source>
        <dbReference type="PROSITE-ProRule" id="PRU00176"/>
    </source>
</evidence>
<evidence type="ECO:0000256" key="1">
    <source>
        <dbReference type="ARBA" id="ARBA00022884"/>
    </source>
</evidence>
<dbReference type="SUPFAM" id="SSF54928">
    <property type="entry name" value="RNA-binding domain, RBD"/>
    <property type="match status" value="1"/>
</dbReference>
<dbReference type="InterPro" id="IPR012677">
    <property type="entry name" value="Nucleotide-bd_a/b_plait_sf"/>
</dbReference>
<proteinExistence type="predicted"/>
<dbReference type="Proteomes" id="UP000244803">
    <property type="component" value="Chromosome 1"/>
</dbReference>
<dbReference type="InterPro" id="IPR052462">
    <property type="entry name" value="SLIRP/GR-RBP-like"/>
</dbReference>
<feature type="domain" description="RRM" evidence="4">
    <location>
        <begin position="8"/>
        <end position="86"/>
    </location>
</feature>
<dbReference type="AlphaFoldDB" id="A0A976M429"/>
<dbReference type="Pfam" id="PF00076">
    <property type="entry name" value="RRM_1"/>
    <property type="match status" value="1"/>
</dbReference>
<organism evidence="5 6">
    <name type="scientific">Theileria orientalis</name>
    <dbReference type="NCBI Taxonomy" id="68886"/>
    <lineage>
        <taxon>Eukaryota</taxon>
        <taxon>Sar</taxon>
        <taxon>Alveolata</taxon>
        <taxon>Apicomplexa</taxon>
        <taxon>Aconoidasida</taxon>
        <taxon>Piroplasmida</taxon>
        <taxon>Theileriidae</taxon>
        <taxon>Theileria</taxon>
    </lineage>
</organism>
<protein>
    <recommendedName>
        <fullName evidence="4">RRM domain-containing protein</fullName>
    </recommendedName>
</protein>
<gene>
    <name evidence="5" type="ORF">MACJ_000457</name>
</gene>
<evidence type="ECO:0000256" key="3">
    <source>
        <dbReference type="SAM" id="MobiDB-lite"/>
    </source>
</evidence>
<dbReference type="GO" id="GO:0003723">
    <property type="term" value="F:RNA binding"/>
    <property type="evidence" value="ECO:0007669"/>
    <property type="project" value="UniProtKB-UniRule"/>
</dbReference>
<dbReference type="EMBL" id="CP056065">
    <property type="protein sequence ID" value="UKJ88015.2"/>
    <property type="molecule type" value="Genomic_DNA"/>
</dbReference>
<keyword evidence="1 2" id="KW-0694">RNA-binding</keyword>
<dbReference type="Gene3D" id="3.30.70.330">
    <property type="match status" value="1"/>
</dbReference>
<accession>A0A976M429</accession>
<dbReference type="PANTHER" id="PTHR48027">
    <property type="entry name" value="HETEROGENEOUS NUCLEAR RIBONUCLEOPROTEIN 87F-RELATED"/>
    <property type="match status" value="1"/>
</dbReference>
<name>A0A976M429_THEOR</name>
<evidence type="ECO:0000259" key="4">
    <source>
        <dbReference type="PROSITE" id="PS50102"/>
    </source>
</evidence>
<dbReference type="SMART" id="SM00360">
    <property type="entry name" value="RRM"/>
    <property type="match status" value="1"/>
</dbReference>
<feature type="region of interest" description="Disordered" evidence="3">
    <location>
        <begin position="413"/>
        <end position="438"/>
    </location>
</feature>
<evidence type="ECO:0000313" key="6">
    <source>
        <dbReference type="Proteomes" id="UP000244803"/>
    </source>
</evidence>
<dbReference type="InterPro" id="IPR035979">
    <property type="entry name" value="RBD_domain_sf"/>
</dbReference>
<evidence type="ECO:0000313" key="5">
    <source>
        <dbReference type="EMBL" id="UKJ88015.2"/>
    </source>
</evidence>
<reference evidence="5" key="1">
    <citation type="submission" date="2022-07" db="EMBL/GenBank/DDBJ databases">
        <title>Evaluation of T. orientalis genome assembly methods using nanopore sequencing and analysis of variation between genomes.</title>
        <authorList>
            <person name="Yam J."/>
            <person name="Micallef M.L."/>
            <person name="Liu M."/>
            <person name="Djordjevic S.P."/>
            <person name="Bogema D.R."/>
            <person name="Jenkins C."/>
        </authorList>
    </citation>
    <scope>NUCLEOTIDE SEQUENCE</scope>
    <source>
        <strain evidence="5">Fish Creek</strain>
    </source>
</reference>
<sequence>MAGRDRNIRLFVGNLPYDTTEEELRAMLHGCGTLRYLAIRKDYHTNKSRGYGNIEYRTEAECIEAIKRLGSLEVKGRPVKVDFCDDYYRDKYTDVLMDTLYQKENSQTAEMEQMHTQGMGPVPYNMPVPQPGMPPMGHPDRSPYGQPAMGPMEQSGYGLVQSNVPMAQSNVAMVQSNVAMAQSNVAMAQPNRLPIPQTNLPMVQPNLPLVQPEMPMFPQASMGLMQPAVPLMPPPLTQPHLTQPPLTQPPLVQPGLMPSGLVQPGLAQPTMAPMVQIPADISQLDPLEGVQAVGVAMDQGFAMDPGLSQQMATHAGHRHYQNQPMPQQINSQITHHINSQIAQQINSQITHHINSPINNMGMPLNQPLPQQLGQPLSQPIKSPTSQQGNMAVIQQDVIQKAVIQQFATQVKHRPGNMNGLGKVAKPVVGRSGQTKEPGDYAKYEHKRYRAEEELLLENGKVVSRDLFRLIKKMSMMDVYNLVKKIDILMQKSPNTARSILNSSSSMRSALMHAKLLLGYKNLNFSHLSNAKVSNIFEYFVIR</sequence>